<comment type="caution">
    <text evidence="4">The sequence shown here is derived from an EMBL/GenBank/DDBJ whole genome shotgun (WGS) entry which is preliminary data.</text>
</comment>
<dbReference type="NCBIfam" id="TIGR01552">
    <property type="entry name" value="phd_fam"/>
    <property type="match status" value="1"/>
</dbReference>
<dbReference type="SUPFAM" id="SSF143120">
    <property type="entry name" value="YefM-like"/>
    <property type="match status" value="1"/>
</dbReference>
<dbReference type="Proteomes" id="UP001223420">
    <property type="component" value="Unassembled WGS sequence"/>
</dbReference>
<organism evidence="4 5">
    <name type="scientific">Methylobacterium brachiatum</name>
    <dbReference type="NCBI Taxonomy" id="269660"/>
    <lineage>
        <taxon>Bacteria</taxon>
        <taxon>Pseudomonadati</taxon>
        <taxon>Pseudomonadota</taxon>
        <taxon>Alphaproteobacteria</taxon>
        <taxon>Hyphomicrobiales</taxon>
        <taxon>Methylobacteriaceae</taxon>
        <taxon>Methylobacterium</taxon>
    </lineage>
</organism>
<name>A0AAJ1TPY7_9HYPH</name>
<dbReference type="InterPro" id="IPR036165">
    <property type="entry name" value="YefM-like_sf"/>
</dbReference>
<dbReference type="InterPro" id="IPR006442">
    <property type="entry name" value="Antitoxin_Phd/YefM"/>
</dbReference>
<evidence type="ECO:0000256" key="2">
    <source>
        <dbReference type="RuleBase" id="RU362080"/>
    </source>
</evidence>
<protein>
    <recommendedName>
        <fullName evidence="2">Antitoxin</fullName>
    </recommendedName>
</protein>
<feature type="region of interest" description="Disordered" evidence="3">
    <location>
        <begin position="1"/>
        <end position="24"/>
    </location>
</feature>
<feature type="compositionally biased region" description="Polar residues" evidence="3">
    <location>
        <begin position="1"/>
        <end position="11"/>
    </location>
</feature>
<evidence type="ECO:0000256" key="1">
    <source>
        <dbReference type="ARBA" id="ARBA00009981"/>
    </source>
</evidence>
<dbReference type="Pfam" id="PF02604">
    <property type="entry name" value="PhdYeFM_antitox"/>
    <property type="match status" value="1"/>
</dbReference>
<accession>A0AAJ1TPY7</accession>
<comment type="similarity">
    <text evidence="1 2">Belongs to the phD/YefM antitoxin family.</text>
</comment>
<dbReference type="EMBL" id="JAUSWL010000001">
    <property type="protein sequence ID" value="MDQ0542033.1"/>
    <property type="molecule type" value="Genomic_DNA"/>
</dbReference>
<evidence type="ECO:0000256" key="3">
    <source>
        <dbReference type="SAM" id="MobiDB-lite"/>
    </source>
</evidence>
<sequence>MTVTTLSSRAFQQNANQAQKAAEHGPVFITRRGEPVQVLLSIEEYRRLTGQRRSLVEALSKPGLSEIALDIPTASDLPRAADLS</sequence>
<evidence type="ECO:0000313" key="4">
    <source>
        <dbReference type="EMBL" id="MDQ0542033.1"/>
    </source>
</evidence>
<comment type="function">
    <text evidence="2">Antitoxin component of a type II toxin-antitoxin (TA) system.</text>
</comment>
<dbReference type="RefSeq" id="WP_007566439.1">
    <property type="nucleotide sequence ID" value="NZ_FOQW01000010.1"/>
</dbReference>
<dbReference type="GeneID" id="90833099"/>
<dbReference type="AlphaFoldDB" id="A0AAJ1TPY7"/>
<dbReference type="Gene3D" id="3.40.1620.10">
    <property type="entry name" value="YefM-like domain"/>
    <property type="match status" value="1"/>
</dbReference>
<evidence type="ECO:0000313" key="5">
    <source>
        <dbReference type="Proteomes" id="UP001223420"/>
    </source>
</evidence>
<reference evidence="4" key="1">
    <citation type="submission" date="2023-07" db="EMBL/GenBank/DDBJ databases">
        <title>Genomic Encyclopedia of Type Strains, Phase IV (KMG-IV): sequencing the most valuable type-strain genomes for metagenomic binning, comparative biology and taxonomic classification.</title>
        <authorList>
            <person name="Goeker M."/>
        </authorList>
    </citation>
    <scope>NUCLEOTIDE SEQUENCE</scope>
    <source>
        <strain evidence="4">DSM 19569</strain>
    </source>
</reference>
<proteinExistence type="inferred from homology"/>
<gene>
    <name evidence="4" type="ORF">QO001_000941</name>
</gene>